<keyword evidence="7" id="KW-1185">Reference proteome</keyword>
<evidence type="ECO:0000256" key="2">
    <source>
        <dbReference type="ARBA" id="ARBA00022723"/>
    </source>
</evidence>
<dbReference type="Pfam" id="PF10263">
    <property type="entry name" value="SprT-like"/>
    <property type="match status" value="1"/>
</dbReference>
<organism evidence="6 7">
    <name type="scientific">Lentibacillus halodurans</name>
    <dbReference type="NCBI Taxonomy" id="237679"/>
    <lineage>
        <taxon>Bacteria</taxon>
        <taxon>Bacillati</taxon>
        <taxon>Bacillota</taxon>
        <taxon>Bacilli</taxon>
        <taxon>Bacillales</taxon>
        <taxon>Bacillaceae</taxon>
        <taxon>Lentibacillus</taxon>
    </lineage>
</organism>
<comment type="cofactor">
    <cofactor evidence="4">
        <name>Zn(2+)</name>
        <dbReference type="ChEBI" id="CHEBI:29105"/>
    </cofactor>
    <text evidence="4">Binds 1 zinc ion.</text>
</comment>
<feature type="active site" evidence="4">
    <location>
        <position position="71"/>
    </location>
</feature>
<gene>
    <name evidence="6" type="ORF">SAMN04488072_12421</name>
</gene>
<dbReference type="InterPro" id="IPR035240">
    <property type="entry name" value="SprT_Zn_ribbon"/>
</dbReference>
<proteinExistence type="inferred from homology"/>
<feature type="binding site" evidence="4">
    <location>
        <position position="74"/>
    </location>
    <ligand>
        <name>Zn(2+)</name>
        <dbReference type="ChEBI" id="CHEBI:29105"/>
    </ligand>
</feature>
<name>A0A1I1ALR4_9BACI</name>
<evidence type="ECO:0000313" key="6">
    <source>
        <dbReference type="EMBL" id="SFB38975.1"/>
    </source>
</evidence>
<keyword evidence="3 4" id="KW-0862">Zinc</keyword>
<reference evidence="6 7" key="1">
    <citation type="submission" date="2016-10" db="EMBL/GenBank/DDBJ databases">
        <authorList>
            <person name="de Groot N.N."/>
        </authorList>
    </citation>
    <scope>NUCLEOTIDE SEQUENCE [LARGE SCALE GENOMIC DNA]</scope>
    <source>
        <strain evidence="6 7">CGMCC 1.3702</strain>
    </source>
</reference>
<sequence>MDLMDEKELNELVQKLSIKFFGKRFDDQVKYNHRLRTTGGRYIPAKRTIELNPKFVLEFEDEEVIGILKHELCHYHLHIEGKGYKHGDRDFKNLLKETGSPRHCSPLPSSEKRFKYTYECKNCHHVYKRVRKVDVKKYRCGKCRGELIMK</sequence>
<dbReference type="EMBL" id="FOJW01000024">
    <property type="protein sequence ID" value="SFB38975.1"/>
    <property type="molecule type" value="Genomic_DNA"/>
</dbReference>
<evidence type="ECO:0000256" key="4">
    <source>
        <dbReference type="HAMAP-Rule" id="MF_00745"/>
    </source>
</evidence>
<dbReference type="Proteomes" id="UP000198642">
    <property type="component" value="Unassembled WGS sequence"/>
</dbReference>
<dbReference type="GO" id="GO:0006950">
    <property type="term" value="P:response to stress"/>
    <property type="evidence" value="ECO:0007669"/>
    <property type="project" value="UniProtKB-ARBA"/>
</dbReference>
<dbReference type="SMART" id="SM00731">
    <property type="entry name" value="SprT"/>
    <property type="match status" value="1"/>
</dbReference>
<dbReference type="Pfam" id="PF17283">
    <property type="entry name" value="Zn_ribbon_SprT"/>
    <property type="match status" value="1"/>
</dbReference>
<evidence type="ECO:0000256" key="3">
    <source>
        <dbReference type="ARBA" id="ARBA00022833"/>
    </source>
</evidence>
<evidence type="ECO:0000259" key="5">
    <source>
        <dbReference type="SMART" id="SM00731"/>
    </source>
</evidence>
<keyword evidence="1 4" id="KW-0963">Cytoplasm</keyword>
<dbReference type="NCBIfam" id="NF003339">
    <property type="entry name" value="PRK04351.1"/>
    <property type="match status" value="1"/>
</dbReference>
<protein>
    <recommendedName>
        <fullName evidence="4">Protein SprT-like</fullName>
    </recommendedName>
</protein>
<dbReference type="GO" id="GO:0008270">
    <property type="term" value="F:zinc ion binding"/>
    <property type="evidence" value="ECO:0007669"/>
    <property type="project" value="UniProtKB-UniRule"/>
</dbReference>
<dbReference type="HAMAP" id="MF_00745">
    <property type="entry name" value="SprT_like"/>
    <property type="match status" value="1"/>
</dbReference>
<feature type="domain" description="SprT-like" evidence="5">
    <location>
        <begin position="7"/>
        <end position="150"/>
    </location>
</feature>
<comment type="subcellular location">
    <subcellularLocation>
        <location evidence="4">Cytoplasm</location>
    </subcellularLocation>
</comment>
<keyword evidence="2 4" id="KW-0479">Metal-binding</keyword>
<dbReference type="InterPro" id="IPR023524">
    <property type="entry name" value="Uncharacterised_SprT-like"/>
</dbReference>
<dbReference type="RefSeq" id="WP_090241587.1">
    <property type="nucleotide sequence ID" value="NZ_FOJW01000024.1"/>
</dbReference>
<feature type="binding site" evidence="4">
    <location>
        <position position="70"/>
    </location>
    <ligand>
        <name>Zn(2+)</name>
        <dbReference type="ChEBI" id="CHEBI:29105"/>
    </ligand>
</feature>
<evidence type="ECO:0000313" key="7">
    <source>
        <dbReference type="Proteomes" id="UP000198642"/>
    </source>
</evidence>
<evidence type="ECO:0000256" key="1">
    <source>
        <dbReference type="ARBA" id="ARBA00022490"/>
    </source>
</evidence>
<dbReference type="STRING" id="237679.SAMN04488072_12421"/>
<accession>A0A1I1ALR4</accession>
<dbReference type="InterPro" id="IPR006640">
    <property type="entry name" value="SprT-like_domain"/>
</dbReference>
<dbReference type="GO" id="GO:0005737">
    <property type="term" value="C:cytoplasm"/>
    <property type="evidence" value="ECO:0007669"/>
    <property type="project" value="UniProtKB-SubCell"/>
</dbReference>
<dbReference type="AlphaFoldDB" id="A0A1I1ALR4"/>
<comment type="similarity">
    <text evidence="4">Belongs to the SprT family.</text>
</comment>
<dbReference type="OrthoDB" id="9799909at2"/>